<dbReference type="Proteomes" id="UP000325081">
    <property type="component" value="Unassembled WGS sequence"/>
</dbReference>
<keyword evidence="2" id="KW-1185">Reference proteome</keyword>
<accession>A0A5A7Q5R3</accession>
<dbReference type="AlphaFoldDB" id="A0A5A7Q5R3"/>
<name>A0A5A7Q5R3_STRAF</name>
<comment type="caution">
    <text evidence="1">The sequence shown here is derived from an EMBL/GenBank/DDBJ whole genome shotgun (WGS) entry which is preliminary data.</text>
</comment>
<proteinExistence type="predicted"/>
<sequence>MDSSAVALAPTADDASPHQTPPLIIQIEILARRRINSPHHSSPHKGTLEHILLLTRYPNRHVPKSDIGDGNLLTPLDSNGHTDIFAVHRLSVFTTIPTRTPSNVRLRYVISETYPPLPGAVLIRTARLDPHTGASVGNAVLVPPALDCDTIVPNAYVAVLNHHVLA</sequence>
<reference evidence="2" key="1">
    <citation type="journal article" date="2019" name="Curr. Biol.">
        <title>Genome Sequence of Striga asiatica Provides Insight into the Evolution of Plant Parasitism.</title>
        <authorList>
            <person name="Yoshida S."/>
            <person name="Kim S."/>
            <person name="Wafula E.K."/>
            <person name="Tanskanen J."/>
            <person name="Kim Y.M."/>
            <person name="Honaas L."/>
            <person name="Yang Z."/>
            <person name="Spallek T."/>
            <person name="Conn C.E."/>
            <person name="Ichihashi Y."/>
            <person name="Cheong K."/>
            <person name="Cui S."/>
            <person name="Der J.P."/>
            <person name="Gundlach H."/>
            <person name="Jiao Y."/>
            <person name="Hori C."/>
            <person name="Ishida J.K."/>
            <person name="Kasahara H."/>
            <person name="Kiba T."/>
            <person name="Kim M.S."/>
            <person name="Koo N."/>
            <person name="Laohavisit A."/>
            <person name="Lee Y.H."/>
            <person name="Lumba S."/>
            <person name="McCourt P."/>
            <person name="Mortimer J.C."/>
            <person name="Mutuku J.M."/>
            <person name="Nomura T."/>
            <person name="Sasaki-Sekimoto Y."/>
            <person name="Seto Y."/>
            <person name="Wang Y."/>
            <person name="Wakatake T."/>
            <person name="Sakakibara H."/>
            <person name="Demura T."/>
            <person name="Yamaguchi S."/>
            <person name="Yoneyama K."/>
            <person name="Manabe R.I."/>
            <person name="Nelson D.C."/>
            <person name="Schulman A.H."/>
            <person name="Timko M.P."/>
            <person name="dePamphilis C.W."/>
            <person name="Choi D."/>
            <person name="Shirasu K."/>
        </authorList>
    </citation>
    <scope>NUCLEOTIDE SEQUENCE [LARGE SCALE GENOMIC DNA]</scope>
    <source>
        <strain evidence="2">cv. UVA1</strain>
    </source>
</reference>
<evidence type="ECO:0000313" key="1">
    <source>
        <dbReference type="EMBL" id="GER40414.1"/>
    </source>
</evidence>
<dbReference type="EMBL" id="BKCP01005861">
    <property type="protein sequence ID" value="GER40414.1"/>
    <property type="molecule type" value="Genomic_DNA"/>
</dbReference>
<organism evidence="1 2">
    <name type="scientific">Striga asiatica</name>
    <name type="common">Asiatic witchweed</name>
    <name type="synonym">Buchnera asiatica</name>
    <dbReference type="NCBI Taxonomy" id="4170"/>
    <lineage>
        <taxon>Eukaryota</taxon>
        <taxon>Viridiplantae</taxon>
        <taxon>Streptophyta</taxon>
        <taxon>Embryophyta</taxon>
        <taxon>Tracheophyta</taxon>
        <taxon>Spermatophyta</taxon>
        <taxon>Magnoliopsida</taxon>
        <taxon>eudicotyledons</taxon>
        <taxon>Gunneridae</taxon>
        <taxon>Pentapetalae</taxon>
        <taxon>asterids</taxon>
        <taxon>lamiids</taxon>
        <taxon>Lamiales</taxon>
        <taxon>Orobanchaceae</taxon>
        <taxon>Buchnereae</taxon>
        <taxon>Striga</taxon>
    </lineage>
</organism>
<evidence type="ECO:0000313" key="2">
    <source>
        <dbReference type="Proteomes" id="UP000325081"/>
    </source>
</evidence>
<gene>
    <name evidence="1" type="ORF">STAS_17085</name>
</gene>
<protein>
    <submittedName>
        <fullName evidence="1">Stress responsive alpha-beta barrel domain protein</fullName>
    </submittedName>
</protein>